<dbReference type="InterPro" id="IPR050639">
    <property type="entry name" value="SSR_resolvase"/>
</dbReference>
<keyword evidence="3" id="KW-0238">DNA-binding</keyword>
<dbReference type="Gene3D" id="3.40.50.1390">
    <property type="entry name" value="Resolvase, N-terminal catalytic domain"/>
    <property type="match status" value="1"/>
</dbReference>
<dbReference type="InterPro" id="IPR006119">
    <property type="entry name" value="Resolv_N"/>
</dbReference>
<dbReference type="PROSITE" id="PS51736">
    <property type="entry name" value="RECOMBINASES_3"/>
    <property type="match status" value="1"/>
</dbReference>
<evidence type="ECO:0000256" key="5">
    <source>
        <dbReference type="PIRSR" id="PIRSR606118-50"/>
    </source>
</evidence>
<evidence type="ECO:0000313" key="9">
    <source>
        <dbReference type="EMBL" id="PVE49901.1"/>
    </source>
</evidence>
<dbReference type="InterPro" id="IPR036162">
    <property type="entry name" value="Resolvase-like_N_sf"/>
</dbReference>
<dbReference type="Pfam" id="PF00239">
    <property type="entry name" value="Resolvase"/>
    <property type="match status" value="1"/>
</dbReference>
<evidence type="ECO:0000256" key="1">
    <source>
        <dbReference type="ARBA" id="ARBA00009913"/>
    </source>
</evidence>
<name>A0AA92H748_RHIRH</name>
<keyword evidence="2" id="KW-0229">DNA integration</keyword>
<protein>
    <submittedName>
        <fullName evidence="9">Recombinase</fullName>
    </submittedName>
</protein>
<reference evidence="9 10" key="1">
    <citation type="submission" date="2018-04" db="EMBL/GenBank/DDBJ databases">
        <authorList>
            <person name="Hagen T."/>
        </authorList>
    </citation>
    <scope>NUCLEOTIDE SEQUENCE [LARGE SCALE GENOMIC DNA]</scope>
    <source>
        <strain evidence="9 10">TPD7009</strain>
    </source>
</reference>
<accession>A0AA92H748</accession>
<dbReference type="PANTHER" id="PTHR30461:SF26">
    <property type="entry name" value="RESOLVASE HOMOLOG YNEB"/>
    <property type="match status" value="1"/>
</dbReference>
<comment type="caution">
    <text evidence="9">The sequence shown here is derived from an EMBL/GenBank/DDBJ whole genome shotgun (WGS) entry which is preliminary data.</text>
</comment>
<dbReference type="InterPro" id="IPR006118">
    <property type="entry name" value="Recombinase_CS"/>
</dbReference>
<dbReference type="GO" id="GO:0015074">
    <property type="term" value="P:DNA integration"/>
    <property type="evidence" value="ECO:0007669"/>
    <property type="project" value="UniProtKB-KW"/>
</dbReference>
<dbReference type="EMBL" id="QDFR01000016">
    <property type="protein sequence ID" value="PVE49901.1"/>
    <property type="molecule type" value="Genomic_DNA"/>
</dbReference>
<dbReference type="PANTHER" id="PTHR30461">
    <property type="entry name" value="DNA-INVERTASE FROM LAMBDOID PROPHAGE"/>
    <property type="match status" value="1"/>
</dbReference>
<feature type="region of interest" description="Disordered" evidence="7">
    <location>
        <begin position="136"/>
        <end position="155"/>
    </location>
</feature>
<dbReference type="CDD" id="cd03768">
    <property type="entry name" value="SR_ResInv"/>
    <property type="match status" value="1"/>
</dbReference>
<evidence type="ECO:0000256" key="7">
    <source>
        <dbReference type="SAM" id="MobiDB-lite"/>
    </source>
</evidence>
<evidence type="ECO:0000313" key="10">
    <source>
        <dbReference type="Proteomes" id="UP000244335"/>
    </source>
</evidence>
<comment type="similarity">
    <text evidence="1">Belongs to the site-specific recombinase resolvase family.</text>
</comment>
<evidence type="ECO:0000259" key="8">
    <source>
        <dbReference type="PROSITE" id="PS51736"/>
    </source>
</evidence>
<feature type="domain" description="Resolvase/invertase-type recombinase catalytic" evidence="8">
    <location>
        <begin position="6"/>
        <end position="141"/>
    </location>
</feature>
<organism evidence="9 10">
    <name type="scientific">Rhizobium rhizogenes</name>
    <name type="common">Agrobacterium rhizogenes</name>
    <dbReference type="NCBI Taxonomy" id="359"/>
    <lineage>
        <taxon>Bacteria</taxon>
        <taxon>Pseudomonadati</taxon>
        <taxon>Pseudomonadota</taxon>
        <taxon>Alphaproteobacteria</taxon>
        <taxon>Hyphomicrobiales</taxon>
        <taxon>Rhizobiaceae</taxon>
        <taxon>Rhizobium/Agrobacterium group</taxon>
        <taxon>Rhizobium</taxon>
    </lineage>
</organism>
<evidence type="ECO:0000256" key="4">
    <source>
        <dbReference type="ARBA" id="ARBA00023172"/>
    </source>
</evidence>
<dbReference type="Proteomes" id="UP000244335">
    <property type="component" value="Unassembled WGS sequence"/>
</dbReference>
<sequence length="187" mass="21214">MTPTIRFIGYARVSTDGQDLAYQLDRLHTAGCRRIFQEKRSGKSARDRPQLQSMLANLKPGDIVLSTVTDRMARDPLDMLQILQRVKDAGAGLRLLDEPFIDTTSEMADLLLFILGWFARWHRLRILENTAHGRERAKQRGVKFGRPPKLDANDRSEISKRYANGEGSTELAAAFCVSQRTIKRALM</sequence>
<keyword evidence="4" id="KW-0233">DNA recombination</keyword>
<dbReference type="PROSITE" id="PS00397">
    <property type="entry name" value="RECOMBINASES_1"/>
    <property type="match status" value="1"/>
</dbReference>
<dbReference type="GO" id="GO:0000150">
    <property type="term" value="F:DNA strand exchange activity"/>
    <property type="evidence" value="ECO:0007669"/>
    <property type="project" value="InterPro"/>
</dbReference>
<dbReference type="GO" id="GO:0003677">
    <property type="term" value="F:DNA binding"/>
    <property type="evidence" value="ECO:0007669"/>
    <property type="project" value="UniProtKB-KW"/>
</dbReference>
<dbReference type="InterPro" id="IPR006120">
    <property type="entry name" value="Resolvase_HTH_dom"/>
</dbReference>
<dbReference type="SMART" id="SM00857">
    <property type="entry name" value="Resolvase"/>
    <property type="match status" value="1"/>
</dbReference>
<feature type="active site" description="O-(5'-phospho-DNA)-serine intermediate" evidence="5 6">
    <location>
        <position position="14"/>
    </location>
</feature>
<evidence type="ECO:0000256" key="2">
    <source>
        <dbReference type="ARBA" id="ARBA00022908"/>
    </source>
</evidence>
<gene>
    <name evidence="9" type="ORF">DC430_23605</name>
</gene>
<dbReference type="SUPFAM" id="SSF53041">
    <property type="entry name" value="Resolvase-like"/>
    <property type="match status" value="1"/>
</dbReference>
<dbReference type="Gene3D" id="1.10.10.60">
    <property type="entry name" value="Homeodomain-like"/>
    <property type="match status" value="1"/>
</dbReference>
<dbReference type="AlphaFoldDB" id="A0AA92H748"/>
<dbReference type="Pfam" id="PF02796">
    <property type="entry name" value="HTH_7"/>
    <property type="match status" value="1"/>
</dbReference>
<evidence type="ECO:0000256" key="3">
    <source>
        <dbReference type="ARBA" id="ARBA00023125"/>
    </source>
</evidence>
<evidence type="ECO:0000256" key="6">
    <source>
        <dbReference type="PROSITE-ProRule" id="PRU10137"/>
    </source>
</evidence>
<proteinExistence type="inferred from homology"/>